<reference evidence="7 8" key="1">
    <citation type="submission" date="2017-10" db="EMBL/GenBank/DDBJ databases">
        <title>Comparative genomics in systemic dimorphic fungi from Ajellomycetaceae.</title>
        <authorList>
            <person name="Munoz J.F."/>
            <person name="Mcewen J.G."/>
            <person name="Clay O.K."/>
            <person name="Cuomo C.A."/>
        </authorList>
    </citation>
    <scope>NUCLEOTIDE SEQUENCE [LARGE SCALE GENOMIC DNA]</scope>
    <source>
        <strain evidence="7 8">UAMH5409</strain>
    </source>
</reference>
<dbReference type="GO" id="GO:0003677">
    <property type="term" value="F:DNA binding"/>
    <property type="evidence" value="ECO:0007669"/>
    <property type="project" value="UniProtKB-KW"/>
</dbReference>
<sequence>MPRSYYDHQEDLQIWRHSTRGMSYPIPQAMRADGQQELSGGYGGRLNSTAEPEAKSSGAPSRRRIQLACTRCRRRKIKCSGDIGNGQCTNCRNAGSPHCEFLRVNSFRTQAKATYSSAWPYPAAGPLMTPYGSGSGYETQATSRANIHSIPATFPLFPKAQCSYEHSTQFSPVTRGPYMSACPINYDGDSVSYNMSSPAYMLPSTDSSGGSSYCSYPASPRGSQVSKMATEDLYPDQDHHALGSSYYMAHSQPPVSDIPSAGPLLSSIPSSSGPDRTLPNPATSRNGRESGSTMPITSAETSISGSYGVSQILNARTASHHLSLDGLSSSSPHSSVRTTSTSMANGTSSPSTTSFGYVITTNSPSTTLPSTSFPPTESIEAFHTSSHNRCSELRQQASSYSHSTEMSGHCGTSSSSGNLSNGKAYTRLPAYGTAAAKCAESSANPTSSLLAHKTDGY</sequence>
<feature type="region of interest" description="Disordered" evidence="5">
    <location>
        <begin position="399"/>
        <end position="419"/>
    </location>
</feature>
<keyword evidence="3" id="KW-0804">Transcription</keyword>
<dbReference type="InterPro" id="IPR036864">
    <property type="entry name" value="Zn2-C6_fun-type_DNA-bd_sf"/>
</dbReference>
<evidence type="ECO:0000256" key="1">
    <source>
        <dbReference type="ARBA" id="ARBA00023015"/>
    </source>
</evidence>
<feature type="compositionally biased region" description="Polar residues" evidence="5">
    <location>
        <begin position="280"/>
        <end position="300"/>
    </location>
</feature>
<feature type="region of interest" description="Disordered" evidence="5">
    <location>
        <begin position="253"/>
        <end position="300"/>
    </location>
</feature>
<dbReference type="Pfam" id="PF00172">
    <property type="entry name" value="Zn_clus"/>
    <property type="match status" value="1"/>
</dbReference>
<accession>A0A2B7WFK9</accession>
<keyword evidence="1" id="KW-0805">Transcription regulation</keyword>
<evidence type="ECO:0000259" key="6">
    <source>
        <dbReference type="PROSITE" id="PS50048"/>
    </source>
</evidence>
<dbReference type="Proteomes" id="UP000223968">
    <property type="component" value="Unassembled WGS sequence"/>
</dbReference>
<dbReference type="SUPFAM" id="SSF57701">
    <property type="entry name" value="Zn2/Cys6 DNA-binding domain"/>
    <property type="match status" value="1"/>
</dbReference>
<feature type="domain" description="Zn(2)-C6 fungal-type" evidence="6">
    <location>
        <begin position="68"/>
        <end position="101"/>
    </location>
</feature>
<dbReference type="GO" id="GO:0008270">
    <property type="term" value="F:zinc ion binding"/>
    <property type="evidence" value="ECO:0007669"/>
    <property type="project" value="InterPro"/>
</dbReference>
<evidence type="ECO:0000256" key="3">
    <source>
        <dbReference type="ARBA" id="ARBA00023163"/>
    </source>
</evidence>
<dbReference type="CDD" id="cd00067">
    <property type="entry name" value="GAL4"/>
    <property type="match status" value="1"/>
</dbReference>
<feature type="region of interest" description="Disordered" evidence="5">
    <location>
        <begin position="35"/>
        <end position="62"/>
    </location>
</feature>
<keyword evidence="4" id="KW-0539">Nucleus</keyword>
<dbReference type="Gene3D" id="4.10.240.10">
    <property type="entry name" value="Zn(2)-C6 fungal-type DNA-binding domain"/>
    <property type="match status" value="1"/>
</dbReference>
<feature type="compositionally biased region" description="Low complexity" evidence="5">
    <location>
        <begin position="258"/>
        <end position="274"/>
    </location>
</feature>
<evidence type="ECO:0000256" key="5">
    <source>
        <dbReference type="SAM" id="MobiDB-lite"/>
    </source>
</evidence>
<keyword evidence="8" id="KW-1185">Reference proteome</keyword>
<dbReference type="GO" id="GO:0000981">
    <property type="term" value="F:DNA-binding transcription factor activity, RNA polymerase II-specific"/>
    <property type="evidence" value="ECO:0007669"/>
    <property type="project" value="InterPro"/>
</dbReference>
<evidence type="ECO:0000256" key="4">
    <source>
        <dbReference type="ARBA" id="ARBA00023242"/>
    </source>
</evidence>
<dbReference type="InterPro" id="IPR001138">
    <property type="entry name" value="Zn2Cys6_DnaBD"/>
</dbReference>
<dbReference type="AlphaFoldDB" id="A0A2B7WFK9"/>
<dbReference type="PROSITE" id="PS00463">
    <property type="entry name" value="ZN2_CY6_FUNGAL_1"/>
    <property type="match status" value="1"/>
</dbReference>
<dbReference type="PROSITE" id="PS50048">
    <property type="entry name" value="ZN2_CY6_FUNGAL_2"/>
    <property type="match status" value="1"/>
</dbReference>
<dbReference type="SMART" id="SM00066">
    <property type="entry name" value="GAL4"/>
    <property type="match status" value="1"/>
</dbReference>
<evidence type="ECO:0000313" key="8">
    <source>
        <dbReference type="Proteomes" id="UP000223968"/>
    </source>
</evidence>
<gene>
    <name evidence="7" type="ORF">AJ79_08953</name>
</gene>
<dbReference type="EMBL" id="PDNB01000230">
    <property type="protein sequence ID" value="PGG98183.1"/>
    <property type="molecule type" value="Genomic_DNA"/>
</dbReference>
<feature type="compositionally biased region" description="Polar residues" evidence="5">
    <location>
        <begin position="399"/>
        <end position="412"/>
    </location>
</feature>
<dbReference type="OrthoDB" id="5394557at2759"/>
<evidence type="ECO:0000256" key="2">
    <source>
        <dbReference type="ARBA" id="ARBA00023125"/>
    </source>
</evidence>
<proteinExistence type="predicted"/>
<organism evidence="7 8">
    <name type="scientific">Helicocarpus griseus UAMH5409</name>
    <dbReference type="NCBI Taxonomy" id="1447875"/>
    <lineage>
        <taxon>Eukaryota</taxon>
        <taxon>Fungi</taxon>
        <taxon>Dikarya</taxon>
        <taxon>Ascomycota</taxon>
        <taxon>Pezizomycotina</taxon>
        <taxon>Eurotiomycetes</taxon>
        <taxon>Eurotiomycetidae</taxon>
        <taxon>Onygenales</taxon>
        <taxon>Ajellomycetaceae</taxon>
        <taxon>Helicocarpus</taxon>
    </lineage>
</organism>
<feature type="compositionally biased region" description="Low complexity" evidence="5">
    <location>
        <begin position="323"/>
        <end position="342"/>
    </location>
</feature>
<keyword evidence="2" id="KW-0238">DNA-binding</keyword>
<feature type="region of interest" description="Disordered" evidence="5">
    <location>
        <begin position="323"/>
        <end position="351"/>
    </location>
</feature>
<evidence type="ECO:0000313" key="7">
    <source>
        <dbReference type="EMBL" id="PGG98183.1"/>
    </source>
</evidence>
<comment type="caution">
    <text evidence="7">The sequence shown here is derived from an EMBL/GenBank/DDBJ whole genome shotgun (WGS) entry which is preliminary data.</text>
</comment>
<protein>
    <recommendedName>
        <fullName evidence="6">Zn(2)-C6 fungal-type domain-containing protein</fullName>
    </recommendedName>
</protein>
<dbReference type="STRING" id="1447875.A0A2B7WFK9"/>
<name>A0A2B7WFK9_9EURO</name>